<evidence type="ECO:0000259" key="1">
    <source>
        <dbReference type="Pfam" id="PF01425"/>
    </source>
</evidence>
<organism evidence="2 3">
    <name type="scientific">Tothia fuscella</name>
    <dbReference type="NCBI Taxonomy" id="1048955"/>
    <lineage>
        <taxon>Eukaryota</taxon>
        <taxon>Fungi</taxon>
        <taxon>Dikarya</taxon>
        <taxon>Ascomycota</taxon>
        <taxon>Pezizomycotina</taxon>
        <taxon>Dothideomycetes</taxon>
        <taxon>Pleosporomycetidae</taxon>
        <taxon>Venturiales</taxon>
        <taxon>Cylindrosympodiaceae</taxon>
        <taxon>Tothia</taxon>
    </lineage>
</organism>
<evidence type="ECO:0000313" key="3">
    <source>
        <dbReference type="Proteomes" id="UP000800235"/>
    </source>
</evidence>
<name>A0A9P4U4R3_9PEZI</name>
<dbReference type="SUPFAM" id="SSF75304">
    <property type="entry name" value="Amidase signature (AS) enzymes"/>
    <property type="match status" value="1"/>
</dbReference>
<sequence length="543" mass="58719">MKSVSQDHVPAIFRVEELKGVELYEITIDELQKCFKDGSLTSVDYVKYCLERIQRVDPFLEAVIETNPDALQIASDLDRERQDGHVRGPLHGIPVLVKDNMATKDKMQTTAGSWALLGSVVPRDAHVVSLLRKSGAVIIGHANMSEWSSMKAKSYSTGYSPRRGQTRNAFDLSRTPFGSSGGSAVAVSANIVPISLGTETDTSIIGPAAISGVVGIKPTVCLTSRSGVIPISENFDTVGAFGRNVSDACYALDAIVGVDHRDPFTTTQPKASGKGFASFLSIKTCLTGARFGLPIRGCWDSVPQDIKDTALKVLAAIRKAGAQVIDTNFPCASERIPPGGEWDWEYGRATESEFTIVKVDAYNGINSYLSECSGTDIKSLEDVVAYNEANRGTEGAFPGDHPAFPTGQDNFHECVKTQGLKDDTYFAALEYVQRKSRAEGIDAALQESVDGKTEEFSALLLFDRKGAGQQMAAQAGYPIVTIPIGLDNKGLPVGLSLQHTAWREAVLIKWASAIEDLLRDEFGWRATPGYKNFMAKNIPILPA</sequence>
<dbReference type="Gene3D" id="3.90.1300.10">
    <property type="entry name" value="Amidase signature (AS) domain"/>
    <property type="match status" value="1"/>
</dbReference>
<dbReference type="PANTHER" id="PTHR42678:SF37">
    <property type="entry name" value="AMIDASE C869.01-RELATED"/>
    <property type="match status" value="1"/>
</dbReference>
<dbReference type="AlphaFoldDB" id="A0A9P4U4R3"/>
<keyword evidence="3" id="KW-1185">Reference proteome</keyword>
<gene>
    <name evidence="2" type="ORF">EJ08DRAFT_714876</name>
</gene>
<accession>A0A9P4U4R3</accession>
<dbReference type="Pfam" id="PF01425">
    <property type="entry name" value="Amidase"/>
    <property type="match status" value="1"/>
</dbReference>
<protein>
    <submittedName>
        <fullName evidence="2">Amidase</fullName>
    </submittedName>
</protein>
<dbReference type="InterPro" id="IPR023631">
    <property type="entry name" value="Amidase_dom"/>
</dbReference>
<evidence type="ECO:0000313" key="2">
    <source>
        <dbReference type="EMBL" id="KAF2436222.1"/>
    </source>
</evidence>
<dbReference type="EMBL" id="MU007011">
    <property type="protein sequence ID" value="KAF2436222.1"/>
    <property type="molecule type" value="Genomic_DNA"/>
</dbReference>
<dbReference type="PANTHER" id="PTHR42678">
    <property type="entry name" value="AMIDASE"/>
    <property type="match status" value="1"/>
</dbReference>
<dbReference type="InterPro" id="IPR036928">
    <property type="entry name" value="AS_sf"/>
</dbReference>
<dbReference type="OrthoDB" id="566138at2759"/>
<proteinExistence type="predicted"/>
<comment type="caution">
    <text evidence="2">The sequence shown here is derived from an EMBL/GenBank/DDBJ whole genome shotgun (WGS) entry which is preliminary data.</text>
</comment>
<feature type="domain" description="Amidase" evidence="1">
    <location>
        <begin position="45"/>
        <end position="336"/>
    </location>
</feature>
<reference evidence="2" key="1">
    <citation type="journal article" date="2020" name="Stud. Mycol.">
        <title>101 Dothideomycetes genomes: a test case for predicting lifestyles and emergence of pathogens.</title>
        <authorList>
            <person name="Haridas S."/>
            <person name="Albert R."/>
            <person name="Binder M."/>
            <person name="Bloem J."/>
            <person name="Labutti K."/>
            <person name="Salamov A."/>
            <person name="Andreopoulos B."/>
            <person name="Baker S."/>
            <person name="Barry K."/>
            <person name="Bills G."/>
            <person name="Bluhm B."/>
            <person name="Cannon C."/>
            <person name="Castanera R."/>
            <person name="Culley D."/>
            <person name="Daum C."/>
            <person name="Ezra D."/>
            <person name="Gonzalez J."/>
            <person name="Henrissat B."/>
            <person name="Kuo A."/>
            <person name="Liang C."/>
            <person name="Lipzen A."/>
            <person name="Lutzoni F."/>
            <person name="Magnuson J."/>
            <person name="Mondo S."/>
            <person name="Nolan M."/>
            <person name="Ohm R."/>
            <person name="Pangilinan J."/>
            <person name="Park H.-J."/>
            <person name="Ramirez L."/>
            <person name="Alfaro M."/>
            <person name="Sun H."/>
            <person name="Tritt A."/>
            <person name="Yoshinaga Y."/>
            <person name="Zwiers L.-H."/>
            <person name="Turgeon B."/>
            <person name="Goodwin S."/>
            <person name="Spatafora J."/>
            <person name="Crous P."/>
            <person name="Grigoriev I."/>
        </authorList>
    </citation>
    <scope>NUCLEOTIDE SEQUENCE</scope>
    <source>
        <strain evidence="2">CBS 130266</strain>
    </source>
</reference>
<dbReference type="Proteomes" id="UP000800235">
    <property type="component" value="Unassembled WGS sequence"/>
</dbReference>